<organism evidence="2">
    <name type="scientific">Dichomitus squalens</name>
    <dbReference type="NCBI Taxonomy" id="114155"/>
    <lineage>
        <taxon>Eukaryota</taxon>
        <taxon>Fungi</taxon>
        <taxon>Dikarya</taxon>
        <taxon>Basidiomycota</taxon>
        <taxon>Agaricomycotina</taxon>
        <taxon>Agaricomycetes</taxon>
        <taxon>Polyporales</taxon>
        <taxon>Polyporaceae</taxon>
        <taxon>Dichomitus</taxon>
    </lineage>
</organism>
<reference evidence="2" key="1">
    <citation type="submission" date="2019-01" db="EMBL/GenBank/DDBJ databases">
        <title>Draft genome sequences of three monokaryotic isolates of the white-rot basidiomycete fungus Dichomitus squalens.</title>
        <authorList>
            <consortium name="DOE Joint Genome Institute"/>
            <person name="Lopez S.C."/>
            <person name="Andreopoulos B."/>
            <person name="Pangilinan J."/>
            <person name="Lipzen A."/>
            <person name="Riley R."/>
            <person name="Ahrendt S."/>
            <person name="Ng V."/>
            <person name="Barry K."/>
            <person name="Daum C."/>
            <person name="Grigoriev I.V."/>
            <person name="Hilden K.S."/>
            <person name="Makela M.R."/>
            <person name="de Vries R.P."/>
        </authorList>
    </citation>
    <scope>NUCLEOTIDE SEQUENCE [LARGE SCALE GENOMIC DNA]</scope>
    <source>
        <strain evidence="2">OM18370.1</strain>
    </source>
</reference>
<evidence type="ECO:0000256" key="1">
    <source>
        <dbReference type="SAM" id="Phobius"/>
    </source>
</evidence>
<dbReference type="Proteomes" id="UP000292957">
    <property type="component" value="Unassembled WGS sequence"/>
</dbReference>
<accession>A0A4V6MVW9</accession>
<proteinExistence type="predicted"/>
<gene>
    <name evidence="2" type="ORF">BD311DRAFT_384567</name>
</gene>
<keyword evidence="1" id="KW-0472">Membrane</keyword>
<keyword evidence="1" id="KW-1133">Transmembrane helix</keyword>
<name>A0A4V6MVW9_9APHY</name>
<sequence length="112" mass="12578">MYASFPQTQGQNVYSVGGDSGLYLLRATKVCCLESIGSGHLTKNMSVRQRYSLPLSSWCMREMMFVYYSVLSNSFGGILYVLYPGLHMLTYTRSSKYCRPSPTRLLSCGQEG</sequence>
<keyword evidence="1" id="KW-0812">Transmembrane</keyword>
<feature type="transmembrane region" description="Helical" evidence="1">
    <location>
        <begin position="65"/>
        <end position="86"/>
    </location>
</feature>
<protein>
    <submittedName>
        <fullName evidence="2">Uncharacterized protein</fullName>
    </submittedName>
</protein>
<dbReference type="AlphaFoldDB" id="A0A4V6MVW9"/>
<evidence type="ECO:0000313" key="2">
    <source>
        <dbReference type="EMBL" id="TBU27403.1"/>
    </source>
</evidence>
<dbReference type="EMBL" id="ML143433">
    <property type="protein sequence ID" value="TBU27403.1"/>
    <property type="molecule type" value="Genomic_DNA"/>
</dbReference>